<name>A0A943Y0G7_9FIRM</name>
<dbReference type="RefSeq" id="WP_278637937.1">
    <property type="nucleotide sequence ID" value="NZ_JAGZZP010000010.1"/>
</dbReference>
<sequence length="278" mass="33619">MRKDKKKKITLDDVKKIGVEDQIKKAVEKSNLQFEVADWFFKKINFYTWDADLKKPEGEAFVNKIFDKHIGDFYDKFTKGFRKEYKDNIFELFSKETREILFYKINKVYIIKDTVLFEDMKRRILSEINFQMGVADYVSKSVLYEIVDKISKDYADRIDLVNSGSEIYLDYPETLKLYFMGYLFANYKFLDLYDYPTIYCWYKEGWGLMTWIYKINGSGKKSLEERGNFFPNLFDTFIESKRKSDFFKFLKEEKSIQEKYMKKHELLEIAKRKYLEGK</sequence>
<evidence type="ECO:0000313" key="2">
    <source>
        <dbReference type="Proteomes" id="UP000748991"/>
    </source>
</evidence>
<comment type="caution">
    <text evidence="1">The sequence shown here is derived from an EMBL/GenBank/DDBJ whole genome shotgun (WGS) entry which is preliminary data.</text>
</comment>
<proteinExistence type="predicted"/>
<accession>A0A943Y0G7</accession>
<protein>
    <submittedName>
        <fullName evidence="1">Uncharacterized protein</fullName>
    </submittedName>
</protein>
<dbReference type="EMBL" id="JAGZZP010000010">
    <property type="protein sequence ID" value="MBS6535368.1"/>
    <property type="molecule type" value="Genomic_DNA"/>
</dbReference>
<dbReference type="AlphaFoldDB" id="A0A943Y0G7"/>
<dbReference type="Proteomes" id="UP000748991">
    <property type="component" value="Unassembled WGS sequence"/>
</dbReference>
<reference evidence="1" key="1">
    <citation type="submission" date="2021-02" db="EMBL/GenBank/DDBJ databases">
        <title>Infant gut strain persistence is associated with maternal origin, phylogeny, and functional potential including surface adhesion and iron acquisition.</title>
        <authorList>
            <person name="Lou Y.C."/>
        </authorList>
    </citation>
    <scope>NUCLEOTIDE SEQUENCE</scope>
    <source>
        <strain evidence="1">L3_060_052G1_dasL3_060_052G1_concoct_1</strain>
    </source>
</reference>
<organism evidence="1 2">
    <name type="scientific">Peptoniphilus harei</name>
    <dbReference type="NCBI Taxonomy" id="54005"/>
    <lineage>
        <taxon>Bacteria</taxon>
        <taxon>Bacillati</taxon>
        <taxon>Bacillota</taxon>
        <taxon>Tissierellia</taxon>
        <taxon>Tissierellales</taxon>
        <taxon>Peptoniphilaceae</taxon>
        <taxon>Peptoniphilus</taxon>
    </lineage>
</organism>
<gene>
    <name evidence="1" type="ORF">KH327_06010</name>
</gene>
<evidence type="ECO:0000313" key="1">
    <source>
        <dbReference type="EMBL" id="MBS6535368.1"/>
    </source>
</evidence>